<dbReference type="EMBL" id="CM022219">
    <property type="protein sequence ID" value="KAF7039721.1"/>
    <property type="molecule type" value="Genomic_DNA"/>
</dbReference>
<accession>A0A9R1G4F9</accession>
<dbReference type="AlphaFoldDB" id="A0A9R1G4F9"/>
<comment type="caution">
    <text evidence="1">The sequence shown here is derived from an EMBL/GenBank/DDBJ whole genome shotgun (WGS) entry which is preliminary data.</text>
</comment>
<sequence>MHTARCVQFAEGGPDHEVSIGCSGGGGSAKEEELWVSVDGKRGAGAAAAAELQGEPDRVRGRSAGGRHVGPARLLVPGAYIRQRHGHALGAQRAGEPVFSLVRQASRPGFSLVLQAFKSRADGLSSAPAH</sequence>
<gene>
    <name evidence="1" type="ORF">CFC21_049671</name>
</gene>
<reference evidence="1" key="2">
    <citation type="submission" date="2020-03" db="EMBL/GenBank/DDBJ databases">
        <title>The second near-complete assembly of the hexaploid bread wheat (Triticum aestivum) genome.</title>
        <authorList>
            <person name="Zimin A.V."/>
            <person name="Puiu D."/>
            <person name="Shumante A."/>
            <person name="Alonge M."/>
            <person name="Salzberg S.L."/>
        </authorList>
    </citation>
    <scope>NUCLEOTIDE SEQUENCE</scope>
    <source>
        <tissue evidence="1">Leaf</tissue>
    </source>
</reference>
<proteinExistence type="predicted"/>
<reference evidence="1" key="1">
    <citation type="journal article" date="2017" name="Gigascience">
        <title>The first near-complete assembly of the hexaploid bread wheat genome, Triticum aestivum.</title>
        <authorList>
            <person name="Zimin A.V."/>
            <person name="Puiu D."/>
            <person name="Hall R."/>
            <person name="Kingan S."/>
            <person name="Clavijo B.J."/>
            <person name="Salzberg S.L."/>
        </authorList>
    </citation>
    <scope>NUCLEOTIDE SEQUENCE</scope>
    <source>
        <tissue evidence="1">Leaf</tissue>
    </source>
</reference>
<evidence type="ECO:0000313" key="1">
    <source>
        <dbReference type="EMBL" id="KAF7039721.1"/>
    </source>
</evidence>
<protein>
    <submittedName>
        <fullName evidence="1">Uncharacterized protein</fullName>
    </submittedName>
</protein>
<organism evidence="1">
    <name type="scientific">Triticum aestivum</name>
    <name type="common">Wheat</name>
    <dbReference type="NCBI Taxonomy" id="4565"/>
    <lineage>
        <taxon>Eukaryota</taxon>
        <taxon>Viridiplantae</taxon>
        <taxon>Streptophyta</taxon>
        <taxon>Embryophyta</taxon>
        <taxon>Tracheophyta</taxon>
        <taxon>Spermatophyta</taxon>
        <taxon>Magnoliopsida</taxon>
        <taxon>Liliopsida</taxon>
        <taxon>Poales</taxon>
        <taxon>Poaceae</taxon>
        <taxon>BOP clade</taxon>
        <taxon>Pooideae</taxon>
        <taxon>Triticodae</taxon>
        <taxon>Triticeae</taxon>
        <taxon>Triticinae</taxon>
        <taxon>Triticum</taxon>
    </lineage>
</organism>
<dbReference type="Proteomes" id="UP000815260">
    <property type="component" value="Chromosome 3D"/>
</dbReference>
<name>A0A9R1G4F9_WHEAT</name>